<keyword evidence="2" id="KW-1185">Reference proteome</keyword>
<dbReference type="InParanoid" id="M4B163"/>
<evidence type="ECO:0000313" key="1">
    <source>
        <dbReference type="EnsemblProtists" id="HpaP800010"/>
    </source>
</evidence>
<proteinExistence type="predicted"/>
<protein>
    <submittedName>
        <fullName evidence="1">Uncharacterized protein</fullName>
    </submittedName>
</protein>
<dbReference type="VEuPathDB" id="FungiDB:HpaG800010"/>
<dbReference type="AlphaFoldDB" id="M4B163"/>
<dbReference type="Proteomes" id="UP000011713">
    <property type="component" value="Unassembled WGS sequence"/>
</dbReference>
<name>M4B163_HYAAE</name>
<accession>M4B163</accession>
<dbReference type="HOGENOM" id="CLU_3072753_0_0_1"/>
<reference evidence="2" key="1">
    <citation type="journal article" date="2010" name="Science">
        <title>Signatures of adaptation to obligate biotrophy in the Hyaloperonospora arabidopsidis genome.</title>
        <authorList>
            <person name="Baxter L."/>
            <person name="Tripathy S."/>
            <person name="Ishaque N."/>
            <person name="Boot N."/>
            <person name="Cabral A."/>
            <person name="Kemen E."/>
            <person name="Thines M."/>
            <person name="Ah-Fong A."/>
            <person name="Anderson R."/>
            <person name="Badejoko W."/>
            <person name="Bittner-Eddy P."/>
            <person name="Boore J.L."/>
            <person name="Chibucos M.C."/>
            <person name="Coates M."/>
            <person name="Dehal P."/>
            <person name="Delehaunty K."/>
            <person name="Dong S."/>
            <person name="Downton P."/>
            <person name="Dumas B."/>
            <person name="Fabro G."/>
            <person name="Fronick C."/>
            <person name="Fuerstenberg S.I."/>
            <person name="Fulton L."/>
            <person name="Gaulin E."/>
            <person name="Govers F."/>
            <person name="Hughes L."/>
            <person name="Humphray S."/>
            <person name="Jiang R.H."/>
            <person name="Judelson H."/>
            <person name="Kamoun S."/>
            <person name="Kyung K."/>
            <person name="Meijer H."/>
            <person name="Minx P."/>
            <person name="Morris P."/>
            <person name="Nelson J."/>
            <person name="Phuntumart V."/>
            <person name="Qutob D."/>
            <person name="Rehmany A."/>
            <person name="Rougon-Cardoso A."/>
            <person name="Ryden P."/>
            <person name="Torto-Alalibo T."/>
            <person name="Studholme D."/>
            <person name="Wang Y."/>
            <person name="Win J."/>
            <person name="Wood J."/>
            <person name="Clifton S.W."/>
            <person name="Rogers J."/>
            <person name="Van den Ackerveken G."/>
            <person name="Jones J.D."/>
            <person name="McDowell J.M."/>
            <person name="Beynon J."/>
            <person name="Tyler B.M."/>
        </authorList>
    </citation>
    <scope>NUCLEOTIDE SEQUENCE [LARGE SCALE GENOMIC DNA]</scope>
    <source>
        <strain evidence="2">Emoy2</strain>
    </source>
</reference>
<sequence length="53" mass="6050">MMSAIITRYPATGSLSRNIWAAEYVLENLSRQVQRLTGFETLMARNLIASRTF</sequence>
<dbReference type="EMBL" id="JH597776">
    <property type="status" value="NOT_ANNOTATED_CDS"/>
    <property type="molecule type" value="Genomic_DNA"/>
</dbReference>
<reference evidence="1" key="2">
    <citation type="submission" date="2015-06" db="UniProtKB">
        <authorList>
            <consortium name="EnsemblProtists"/>
        </authorList>
    </citation>
    <scope>IDENTIFICATION</scope>
    <source>
        <strain evidence="1">Emoy2</strain>
    </source>
</reference>
<organism evidence="1 2">
    <name type="scientific">Hyaloperonospora arabidopsidis (strain Emoy2)</name>
    <name type="common">Downy mildew agent</name>
    <name type="synonym">Peronospora arabidopsidis</name>
    <dbReference type="NCBI Taxonomy" id="559515"/>
    <lineage>
        <taxon>Eukaryota</taxon>
        <taxon>Sar</taxon>
        <taxon>Stramenopiles</taxon>
        <taxon>Oomycota</taxon>
        <taxon>Peronosporomycetes</taxon>
        <taxon>Peronosporales</taxon>
        <taxon>Peronosporaceae</taxon>
        <taxon>Hyaloperonospora</taxon>
    </lineage>
</organism>
<dbReference type="EnsemblProtists" id="HpaT800010">
    <property type="protein sequence ID" value="HpaP800010"/>
    <property type="gene ID" value="HpaG800010"/>
</dbReference>
<evidence type="ECO:0000313" key="2">
    <source>
        <dbReference type="Proteomes" id="UP000011713"/>
    </source>
</evidence>